<dbReference type="EMBL" id="FNBD01000011">
    <property type="protein sequence ID" value="SDF31196.1"/>
    <property type="molecule type" value="Genomic_DNA"/>
</dbReference>
<protein>
    <submittedName>
        <fullName evidence="1">TupA-like ATPgrasp</fullName>
    </submittedName>
</protein>
<dbReference type="Proteomes" id="UP000182114">
    <property type="component" value="Unassembled WGS sequence"/>
</dbReference>
<reference evidence="2" key="1">
    <citation type="submission" date="2016-10" db="EMBL/GenBank/DDBJ databases">
        <authorList>
            <person name="Varghese N."/>
            <person name="Submissions S."/>
        </authorList>
    </citation>
    <scope>NUCLEOTIDE SEQUENCE [LARGE SCALE GENOMIC DNA]</scope>
    <source>
        <strain evidence="2">DSM 24729</strain>
    </source>
</reference>
<dbReference type="RefSeq" id="WP_074539098.1">
    <property type="nucleotide sequence ID" value="NZ_FNBD01000011.1"/>
</dbReference>
<proteinExistence type="predicted"/>
<evidence type="ECO:0000313" key="2">
    <source>
        <dbReference type="Proteomes" id="UP000182114"/>
    </source>
</evidence>
<dbReference type="AlphaFoldDB" id="A0A1G7K1N6"/>
<name>A0A1G7K1N6_9FLAO</name>
<gene>
    <name evidence="1" type="ORF">SAMN04487992_11147</name>
</gene>
<evidence type="ECO:0000313" key="1">
    <source>
        <dbReference type="EMBL" id="SDF31196.1"/>
    </source>
</evidence>
<accession>A0A1G7K1N6</accession>
<keyword evidence="2" id="KW-1185">Reference proteome</keyword>
<dbReference type="Pfam" id="PF14305">
    <property type="entry name" value="ATPgrasp_TupA"/>
    <property type="match status" value="1"/>
</dbReference>
<organism evidence="1 2">
    <name type="scientific">Cellulophaga baltica</name>
    <dbReference type="NCBI Taxonomy" id="76594"/>
    <lineage>
        <taxon>Bacteria</taxon>
        <taxon>Pseudomonadati</taxon>
        <taxon>Bacteroidota</taxon>
        <taxon>Flavobacteriia</taxon>
        <taxon>Flavobacteriales</taxon>
        <taxon>Flavobacteriaceae</taxon>
        <taxon>Cellulophaga</taxon>
    </lineage>
</organism>
<dbReference type="eggNOG" id="COG3307">
    <property type="taxonomic scope" value="Bacteria"/>
</dbReference>
<sequence length="310" mass="37357">MSINPEYYKTPEYNLFNRIIRSFYNFYRYTLLSDEKYVKKRFLKAHGFELDLENPKTLNEKINWLKLNDRRPLHTELADKFRVREYIKKNIGEEYLVPLLFSTNKIEDIRPENLPDAPFIIKANHDSSGGIVIIDKLSANWNEIRQELKRRLALNYYDRSKEWQYKNIEKKIIIEDLLIDEGGKAPKDYKFHIINHKTETISVDASRGSIEHKRNWYNSEWQRSPFYWPSYKNGKSYAIPADYEIKRPYNLNKMITLSEILSKEFPYVRVDWYEVDNKLYFGEITFHHDSGYSPIIEKEWDIKLGEKLKL</sequence>
<dbReference type="InterPro" id="IPR029465">
    <property type="entry name" value="ATPgrasp_TupA"/>
</dbReference>